<dbReference type="AlphaFoldDB" id="V5FFJ5"/>
<dbReference type="Gene3D" id="1.10.10.10">
    <property type="entry name" value="Winged helix-like DNA-binding domain superfamily/Winged helix DNA-binding domain"/>
    <property type="match status" value="1"/>
</dbReference>
<reference evidence="6 7" key="2">
    <citation type="submission" date="2013-11" db="EMBL/GenBank/DDBJ databases">
        <title>Whole genome shotgun sequence of Vibrio halioticoli NBRC 102217.</title>
        <authorList>
            <person name="Isaki S."/>
            <person name="Kimura A."/>
            <person name="Ohji S."/>
            <person name="Hosoyama A."/>
            <person name="Fujita N."/>
            <person name="Hashimoto M."/>
            <person name="Hosoyama Y."/>
            <person name="Yamazoe A."/>
        </authorList>
    </citation>
    <scope>NUCLEOTIDE SEQUENCE [LARGE SCALE GENOMIC DNA]</scope>
    <source>
        <strain evidence="6 7">NBRC 102217</strain>
    </source>
</reference>
<dbReference type="eggNOG" id="COG0583">
    <property type="taxonomic scope" value="Bacteria"/>
</dbReference>
<dbReference type="OrthoDB" id="6621790at2"/>
<dbReference type="GO" id="GO:0003677">
    <property type="term" value="F:DNA binding"/>
    <property type="evidence" value="ECO:0007669"/>
    <property type="project" value="UniProtKB-KW"/>
</dbReference>
<accession>V5FFJ5</accession>
<dbReference type="PRINTS" id="PR00039">
    <property type="entry name" value="HTHLYSR"/>
</dbReference>
<evidence type="ECO:0000256" key="4">
    <source>
        <dbReference type="ARBA" id="ARBA00023163"/>
    </source>
</evidence>
<evidence type="ECO:0000313" key="6">
    <source>
        <dbReference type="EMBL" id="GAD90508.1"/>
    </source>
</evidence>
<dbReference type="InterPro" id="IPR005119">
    <property type="entry name" value="LysR_subst-bd"/>
</dbReference>
<dbReference type="PROSITE" id="PS50931">
    <property type="entry name" value="HTH_LYSR"/>
    <property type="match status" value="1"/>
</dbReference>
<protein>
    <submittedName>
        <fullName evidence="6">Putative LysR family transcriptional regulator</fullName>
    </submittedName>
</protein>
<gene>
    <name evidence="6" type="ORF">VHA01S_046_00170</name>
</gene>
<comment type="similarity">
    <text evidence="1">Belongs to the LysR transcriptional regulatory family.</text>
</comment>
<dbReference type="PANTHER" id="PTHR30118">
    <property type="entry name" value="HTH-TYPE TRANSCRIPTIONAL REGULATOR LEUO-RELATED"/>
    <property type="match status" value="1"/>
</dbReference>
<organism evidence="6 7">
    <name type="scientific">Vibrio halioticoli NBRC 102217</name>
    <dbReference type="NCBI Taxonomy" id="1219072"/>
    <lineage>
        <taxon>Bacteria</taxon>
        <taxon>Pseudomonadati</taxon>
        <taxon>Pseudomonadota</taxon>
        <taxon>Gammaproteobacteria</taxon>
        <taxon>Vibrionales</taxon>
        <taxon>Vibrionaceae</taxon>
        <taxon>Vibrio</taxon>
    </lineage>
</organism>
<evidence type="ECO:0000256" key="3">
    <source>
        <dbReference type="ARBA" id="ARBA00023125"/>
    </source>
</evidence>
<sequence>MDLNLFTTFLSVYKHKSITLASEELDLSQPAVSAALKRLELVVGKALFVREGRGIVPTGAAVTLANKIESPMSVLETVEGQQEHLNIYCSEAVLFKVAHIDNITIGETPLDEESIIDDLYTQKVDLVIDGMSSKQQSLIVEEFHAEDAVCLTRMDHPRITEQISLEQYYQEQHIALRVRRNKLSTIEFLSDKPITARKVKIETGSITSMLTIASRSDFIASSSRAIAEEFAQDMRLRIHEIPIPLNKIKFNMIYHRRYLNDPFHKAKREALRKAITGDANLA</sequence>
<evidence type="ECO:0000256" key="2">
    <source>
        <dbReference type="ARBA" id="ARBA00023015"/>
    </source>
</evidence>
<dbReference type="InterPro" id="IPR036388">
    <property type="entry name" value="WH-like_DNA-bd_sf"/>
</dbReference>
<evidence type="ECO:0000313" key="7">
    <source>
        <dbReference type="Proteomes" id="UP000017800"/>
    </source>
</evidence>
<dbReference type="SUPFAM" id="SSF46785">
    <property type="entry name" value="Winged helix' DNA-binding domain"/>
    <property type="match status" value="1"/>
</dbReference>
<dbReference type="Pfam" id="PF00126">
    <property type="entry name" value="HTH_1"/>
    <property type="match status" value="1"/>
</dbReference>
<dbReference type="GO" id="GO:0003700">
    <property type="term" value="F:DNA-binding transcription factor activity"/>
    <property type="evidence" value="ECO:0007669"/>
    <property type="project" value="InterPro"/>
</dbReference>
<dbReference type="InterPro" id="IPR050389">
    <property type="entry name" value="LysR-type_TF"/>
</dbReference>
<dbReference type="SUPFAM" id="SSF53850">
    <property type="entry name" value="Periplasmic binding protein-like II"/>
    <property type="match status" value="1"/>
</dbReference>
<dbReference type="EMBL" id="BAUJ01000046">
    <property type="protein sequence ID" value="GAD90508.1"/>
    <property type="molecule type" value="Genomic_DNA"/>
</dbReference>
<dbReference type="RefSeq" id="WP_023404836.1">
    <property type="nucleotide sequence ID" value="NZ_BAUJ01000046.1"/>
</dbReference>
<dbReference type="InterPro" id="IPR036390">
    <property type="entry name" value="WH_DNA-bd_sf"/>
</dbReference>
<keyword evidence="3" id="KW-0238">DNA-binding</keyword>
<feature type="domain" description="HTH lysR-type" evidence="5">
    <location>
        <begin position="1"/>
        <end position="58"/>
    </location>
</feature>
<reference evidence="6 7" key="1">
    <citation type="submission" date="2013-10" db="EMBL/GenBank/DDBJ databases">
        <authorList>
            <person name="Ichikawa N."/>
            <person name="Kimura A."/>
            <person name="Ohji S."/>
            <person name="Hosoyama A."/>
            <person name="Fujita N."/>
        </authorList>
    </citation>
    <scope>NUCLEOTIDE SEQUENCE [LARGE SCALE GENOMIC DNA]</scope>
    <source>
        <strain evidence="6 7">NBRC 102217</strain>
    </source>
</reference>
<proteinExistence type="inferred from homology"/>
<evidence type="ECO:0000259" key="5">
    <source>
        <dbReference type="PROSITE" id="PS50931"/>
    </source>
</evidence>
<keyword evidence="2" id="KW-0805">Transcription regulation</keyword>
<dbReference type="InterPro" id="IPR000847">
    <property type="entry name" value="LysR_HTH_N"/>
</dbReference>
<dbReference type="Gene3D" id="3.40.190.10">
    <property type="entry name" value="Periplasmic binding protein-like II"/>
    <property type="match status" value="2"/>
</dbReference>
<keyword evidence="7" id="KW-1185">Reference proteome</keyword>
<keyword evidence="4" id="KW-0804">Transcription</keyword>
<name>V5FFJ5_9VIBR</name>
<comment type="caution">
    <text evidence="6">The sequence shown here is derived from an EMBL/GenBank/DDBJ whole genome shotgun (WGS) entry which is preliminary data.</text>
</comment>
<evidence type="ECO:0000256" key="1">
    <source>
        <dbReference type="ARBA" id="ARBA00009437"/>
    </source>
</evidence>
<dbReference type="Proteomes" id="UP000017800">
    <property type="component" value="Unassembled WGS sequence"/>
</dbReference>
<dbReference type="PANTHER" id="PTHR30118:SF6">
    <property type="entry name" value="HTH-TYPE TRANSCRIPTIONAL REGULATOR LEUO"/>
    <property type="match status" value="1"/>
</dbReference>
<dbReference type="Pfam" id="PF03466">
    <property type="entry name" value="LysR_substrate"/>
    <property type="match status" value="1"/>
</dbReference>